<dbReference type="Gene3D" id="3.30.200.20">
    <property type="entry name" value="Phosphorylase Kinase, domain 1"/>
    <property type="match status" value="1"/>
</dbReference>
<name>A0A561U3J9_9PSEU</name>
<dbReference type="InterPro" id="IPR041726">
    <property type="entry name" value="ACAD10_11_N"/>
</dbReference>
<dbReference type="InterPro" id="IPR051678">
    <property type="entry name" value="AGP_Transferase"/>
</dbReference>
<reference evidence="3 4" key="1">
    <citation type="submission" date="2019-06" db="EMBL/GenBank/DDBJ databases">
        <title>Sequencing the genomes of 1000 actinobacteria strains.</title>
        <authorList>
            <person name="Klenk H.-P."/>
        </authorList>
    </citation>
    <scope>NUCLEOTIDE SEQUENCE [LARGE SCALE GENOMIC DNA]</scope>
    <source>
        <strain evidence="3 4">DSM 46699</strain>
    </source>
</reference>
<dbReference type="GO" id="GO:0016301">
    <property type="term" value="F:kinase activity"/>
    <property type="evidence" value="ECO:0007669"/>
    <property type="project" value="UniProtKB-KW"/>
</dbReference>
<keyword evidence="4" id="KW-1185">Reference proteome</keyword>
<feature type="domain" description="DUF6285" evidence="2">
    <location>
        <begin position="359"/>
        <end position="440"/>
    </location>
</feature>
<feature type="domain" description="Aminoglycoside phosphotransferase" evidence="1">
    <location>
        <begin position="29"/>
        <end position="269"/>
    </location>
</feature>
<dbReference type="PANTHER" id="PTHR21310">
    <property type="entry name" value="AMINOGLYCOSIDE PHOSPHOTRANSFERASE-RELATED-RELATED"/>
    <property type="match status" value="1"/>
</dbReference>
<organism evidence="3 4">
    <name type="scientific">Saccharopolyspora dendranthemae</name>
    <dbReference type="NCBI Taxonomy" id="1181886"/>
    <lineage>
        <taxon>Bacteria</taxon>
        <taxon>Bacillati</taxon>
        <taxon>Actinomycetota</taxon>
        <taxon>Actinomycetes</taxon>
        <taxon>Pseudonocardiales</taxon>
        <taxon>Pseudonocardiaceae</taxon>
        <taxon>Saccharopolyspora</taxon>
    </lineage>
</organism>
<comment type="caution">
    <text evidence="3">The sequence shown here is derived from an EMBL/GenBank/DDBJ whole genome shotgun (WGS) entry which is preliminary data.</text>
</comment>
<gene>
    <name evidence="3" type="ORF">FHU35_14226</name>
</gene>
<dbReference type="Gene3D" id="3.90.1200.10">
    <property type="match status" value="1"/>
</dbReference>
<evidence type="ECO:0000313" key="3">
    <source>
        <dbReference type="EMBL" id="TWF93944.1"/>
    </source>
</evidence>
<dbReference type="Pfam" id="PF01636">
    <property type="entry name" value="APH"/>
    <property type="match status" value="1"/>
</dbReference>
<proteinExistence type="predicted"/>
<dbReference type="PANTHER" id="PTHR21310:SF57">
    <property type="entry name" value="BLR2944 PROTEIN"/>
    <property type="match status" value="1"/>
</dbReference>
<dbReference type="InterPro" id="IPR011009">
    <property type="entry name" value="Kinase-like_dom_sf"/>
</dbReference>
<dbReference type="Proteomes" id="UP000316184">
    <property type="component" value="Unassembled WGS sequence"/>
</dbReference>
<evidence type="ECO:0000259" key="2">
    <source>
        <dbReference type="Pfam" id="PF19802"/>
    </source>
</evidence>
<dbReference type="InterPro" id="IPR002575">
    <property type="entry name" value="Aminoglycoside_PTrfase"/>
</dbReference>
<dbReference type="AlphaFoldDB" id="A0A561U3J9"/>
<accession>A0A561U3J9</accession>
<dbReference type="InterPro" id="IPR046252">
    <property type="entry name" value="DUF6285"/>
</dbReference>
<dbReference type="OrthoDB" id="3806873at2"/>
<dbReference type="CDD" id="cd05154">
    <property type="entry name" value="ACAD10_11_N-like"/>
    <property type="match status" value="1"/>
</dbReference>
<sequence length="444" mass="48582">MSAAELDELLARRLSEIQGTPVRVTRLGRASGGASRETWFVELDRPPHELVLRRDPVGLARPEVMAREAVVLEAAERAGVPVPHVVDHSTDASVLGSPYVLTGHVDGETIPRRLLREEKYAAAREGLARELGRAAARIHQIPVPAGMPDHDPLEALIADYDALGDPIPALEIAFRWLREHRPERSGNALVHGDFRNGNLIVDETGLRAVLDWELVHAGDPMEDLGWLCTTAWRFGSPLPVGGFGPIDEMLDGYAEIAGVRPDPDVVRWWEICGAAKWGVICRSQAEQHLSGAHPSMELAAIGRRVCEQELDLLRALGVPRPPTQEQAEAAPDDLHGRPSAAELVAATRDFVRDEVQAGAEGRMRFQSLVAVNVLSTVERELRFGAEQRRRHQEQLAELGFADRAALAAALRSGEADPQDEGVAALLWSEVLDRLAVANPKHAER</sequence>
<evidence type="ECO:0000313" key="4">
    <source>
        <dbReference type="Proteomes" id="UP000316184"/>
    </source>
</evidence>
<dbReference type="Pfam" id="PF19802">
    <property type="entry name" value="DUF6285"/>
    <property type="match status" value="1"/>
</dbReference>
<protein>
    <submittedName>
        <fullName evidence="3">Aminoglycoside phosphotransferase (APT) family kinase protein</fullName>
    </submittedName>
</protein>
<dbReference type="RefSeq" id="WP_145741933.1">
    <property type="nucleotide sequence ID" value="NZ_VIWX01000004.1"/>
</dbReference>
<dbReference type="EMBL" id="VIWX01000004">
    <property type="protein sequence ID" value="TWF93944.1"/>
    <property type="molecule type" value="Genomic_DNA"/>
</dbReference>
<dbReference type="SUPFAM" id="SSF56112">
    <property type="entry name" value="Protein kinase-like (PK-like)"/>
    <property type="match status" value="1"/>
</dbReference>
<keyword evidence="3" id="KW-0418">Kinase</keyword>
<evidence type="ECO:0000259" key="1">
    <source>
        <dbReference type="Pfam" id="PF01636"/>
    </source>
</evidence>
<keyword evidence="3" id="KW-0808">Transferase</keyword>